<dbReference type="OrthoDB" id="6509636at2759"/>
<comment type="caution">
    <text evidence="3">The sequence shown here is derived from an EMBL/GenBank/DDBJ whole genome shotgun (WGS) entry which is preliminary data.</text>
</comment>
<dbReference type="Gene3D" id="3.30.300.30">
    <property type="match status" value="1"/>
</dbReference>
<evidence type="ECO:0000259" key="2">
    <source>
        <dbReference type="Pfam" id="PF13193"/>
    </source>
</evidence>
<proteinExistence type="predicted"/>
<protein>
    <submittedName>
        <fullName evidence="3">Acetyl-CoA synthetase-like protein</fullName>
    </submittedName>
</protein>
<dbReference type="PANTHER" id="PTHR24096:SF422">
    <property type="entry name" value="BCDNA.GH02901"/>
    <property type="match status" value="1"/>
</dbReference>
<dbReference type="Pfam" id="PF00501">
    <property type="entry name" value="AMP-binding"/>
    <property type="match status" value="1"/>
</dbReference>
<evidence type="ECO:0000313" key="4">
    <source>
        <dbReference type="Proteomes" id="UP000256645"/>
    </source>
</evidence>
<evidence type="ECO:0000259" key="1">
    <source>
        <dbReference type="Pfam" id="PF00501"/>
    </source>
</evidence>
<dbReference type="InterPro" id="IPR020845">
    <property type="entry name" value="AMP-binding_CS"/>
</dbReference>
<dbReference type="AlphaFoldDB" id="A0A3D8R767"/>
<dbReference type="Proteomes" id="UP000256645">
    <property type="component" value="Unassembled WGS sequence"/>
</dbReference>
<dbReference type="PROSITE" id="PS00455">
    <property type="entry name" value="AMP_BINDING"/>
    <property type="match status" value="1"/>
</dbReference>
<dbReference type="InterPro" id="IPR025110">
    <property type="entry name" value="AMP-bd_C"/>
</dbReference>
<keyword evidence="4" id="KW-1185">Reference proteome</keyword>
<dbReference type="InterPro" id="IPR042099">
    <property type="entry name" value="ANL_N_sf"/>
</dbReference>
<dbReference type="InterPro" id="IPR045851">
    <property type="entry name" value="AMP-bd_C_sf"/>
</dbReference>
<dbReference type="Pfam" id="PF13193">
    <property type="entry name" value="AMP-binding_C"/>
    <property type="match status" value="1"/>
</dbReference>
<dbReference type="Gene3D" id="3.40.50.12780">
    <property type="entry name" value="N-terminal domain of ligase-like"/>
    <property type="match status" value="1"/>
</dbReference>
<dbReference type="STRING" id="1849047.A0A3D8R767"/>
<evidence type="ECO:0000313" key="3">
    <source>
        <dbReference type="EMBL" id="RDW69674.1"/>
    </source>
</evidence>
<feature type="domain" description="AMP-dependent synthetase/ligase" evidence="1">
    <location>
        <begin position="47"/>
        <end position="414"/>
    </location>
</feature>
<reference evidence="3 4" key="1">
    <citation type="journal article" date="2018" name="IMA Fungus">
        <title>IMA Genome-F 9: Draft genome sequence of Annulohypoxylon stygium, Aspergillus mulundensis, Berkeleyomyces basicola (syn. Thielaviopsis basicola), Ceratocystis smalleyi, two Cercospora beticola strains, Coleophoma cylindrospora, Fusarium fracticaudum, Phialophora cf. hyalina, and Morchella septimelata.</title>
        <authorList>
            <person name="Wingfield B.D."/>
            <person name="Bills G.F."/>
            <person name="Dong Y."/>
            <person name="Huang W."/>
            <person name="Nel W.J."/>
            <person name="Swalarsk-Parry B.S."/>
            <person name="Vaghefi N."/>
            <person name="Wilken P.M."/>
            <person name="An Z."/>
            <person name="de Beer Z.W."/>
            <person name="De Vos L."/>
            <person name="Chen L."/>
            <person name="Duong T.A."/>
            <person name="Gao Y."/>
            <person name="Hammerbacher A."/>
            <person name="Kikkert J.R."/>
            <person name="Li Y."/>
            <person name="Li H."/>
            <person name="Li K."/>
            <person name="Li Q."/>
            <person name="Liu X."/>
            <person name="Ma X."/>
            <person name="Naidoo K."/>
            <person name="Pethybridge S.J."/>
            <person name="Sun J."/>
            <person name="Steenkamp E.T."/>
            <person name="van der Nest M.A."/>
            <person name="van Wyk S."/>
            <person name="Wingfield M.J."/>
            <person name="Xiong C."/>
            <person name="Yue Q."/>
            <person name="Zhang X."/>
        </authorList>
    </citation>
    <scope>NUCLEOTIDE SEQUENCE [LARGE SCALE GENOMIC DNA]</scope>
    <source>
        <strain evidence="3 4">BP6252</strain>
    </source>
</reference>
<accession>A0A3D8R767</accession>
<dbReference type="EMBL" id="PDLM01000009">
    <property type="protein sequence ID" value="RDW69674.1"/>
    <property type="molecule type" value="Genomic_DNA"/>
</dbReference>
<feature type="domain" description="AMP-binding enzyme C-terminal" evidence="2">
    <location>
        <begin position="469"/>
        <end position="551"/>
    </location>
</feature>
<dbReference type="GO" id="GO:0016405">
    <property type="term" value="F:CoA-ligase activity"/>
    <property type="evidence" value="ECO:0007669"/>
    <property type="project" value="TreeGrafter"/>
</dbReference>
<dbReference type="SUPFAM" id="SSF56801">
    <property type="entry name" value="Acetyl-CoA synthetase-like"/>
    <property type="match status" value="1"/>
</dbReference>
<sequence>MVFTSPKWCQDILMPIPEKELVGEFVMRRGHDLNDIPEDSPSSVCAYTGKSYTIKDIRNNVNCLSKSLGQILGWDFHQGSSEDKVVAVCSLNSIDYVPLTWAIHRLGGICLLLHPTSSAAELEALMRKANCKAMFTCKPLLKPCQDAFAAINGDPSSIFLLELPEEPPISVPNRTVSQLISEGEHLPDLQPLNLDGFKSKEQLAYLCPTSGTSGFLKLAKVSHANVLANILQATAFDACSFPGQVDVSLGILPLSHAYGLTILHVLLWRGDSIIMHPKFDMQAVLKSVQQYQIRRMYLVPTIIGALVMNPILFKLYDLSSVKRVISGSASLPEQLSNGLKQICPEWHILPGYGLTEAFVVVSWTSPTSSYSGSAGCLLPLMEARLLDSEGSDITAHGQSGDLLLRSPSVVGGYFGEAEAETTTFGSDGWLRTGDVAAFQQNSNGDSHLVIVDRKKDIMKVKGIQVPPVEIEAQLVAHPAVDDAAVVAIEDEDAGERPFAFVVRSQKVMTDVDEKGLRQAINKHIQNTLSEPFWLRQNIRFIEAIPKSHNGKSLKYKLKQQLITV</sequence>
<dbReference type="PANTHER" id="PTHR24096">
    <property type="entry name" value="LONG-CHAIN-FATTY-ACID--COA LIGASE"/>
    <property type="match status" value="1"/>
</dbReference>
<organism evidence="3 4">
    <name type="scientific">Coleophoma cylindrospora</name>
    <dbReference type="NCBI Taxonomy" id="1849047"/>
    <lineage>
        <taxon>Eukaryota</taxon>
        <taxon>Fungi</taxon>
        <taxon>Dikarya</taxon>
        <taxon>Ascomycota</taxon>
        <taxon>Pezizomycotina</taxon>
        <taxon>Leotiomycetes</taxon>
        <taxon>Helotiales</taxon>
        <taxon>Dermateaceae</taxon>
        <taxon>Coleophoma</taxon>
    </lineage>
</organism>
<name>A0A3D8R767_9HELO</name>
<gene>
    <name evidence="3" type="ORF">BP6252_08694</name>
</gene>
<dbReference type="InterPro" id="IPR000873">
    <property type="entry name" value="AMP-dep_synth/lig_dom"/>
</dbReference>